<evidence type="ECO:0000256" key="1">
    <source>
        <dbReference type="SAM" id="MobiDB-lite"/>
    </source>
</evidence>
<dbReference type="STRING" id="52586.A0A0B1PBS6"/>
<keyword evidence="3" id="KW-1185">Reference proteome</keyword>
<feature type="region of interest" description="Disordered" evidence="1">
    <location>
        <begin position="1"/>
        <end position="33"/>
    </location>
</feature>
<comment type="caution">
    <text evidence="2">The sequence shown here is derived from an EMBL/GenBank/DDBJ whole genome shotgun (WGS) entry which is preliminary data.</text>
</comment>
<proteinExistence type="predicted"/>
<sequence length="423" mass="46806">MNTKTPVAPARKATQSSISKDKSPTRDSPKKAVADRRLFIRQPEEHEWRKLSPAGVHEIIVKKIAISPALFGKVKPVHSGFALSPFSEEAREKIPNAGNGLFLLGAKLEPATNWIPAIVPTIPATIRKEQREVEVSKCMLADQIERVCPIRPAHVKLYGGNKPGAPNRNWMAYFSTAPNASFRVFDGSGIARKFKKQQSIDFCKRCNGHHPTKNCSRAPSCGNCGSTNHSEDLCMAATKCRNCGGPHDLDSRRCLARLTRSGVPTKEQLKIYRQAGERDCYGQGEEIEKWAKENNLTCLIIGESTHRAGNTLDLAWTNVKEAMAWVATEECMTSDHLPIHGFVPICREAAADFCTSDKILVSKADLPKFAQAISRWIPPLIPLNTTEESEYFAQNICWALENALKAVGKCANTKCGRSAPWWT</sequence>
<protein>
    <submittedName>
        <fullName evidence="2">Putative eka-like protein</fullName>
    </submittedName>
</protein>
<gene>
    <name evidence="2" type="ORF">EV44_g3528</name>
</gene>
<reference evidence="2 3" key="1">
    <citation type="journal article" date="2014" name="BMC Genomics">
        <title>Adaptive genomic structural variation in the grape powdery mildew pathogen, Erysiphe necator.</title>
        <authorList>
            <person name="Jones L."/>
            <person name="Riaz S."/>
            <person name="Morales-Cruz A."/>
            <person name="Amrine K.C."/>
            <person name="McGuire B."/>
            <person name="Gubler W.D."/>
            <person name="Walker M.A."/>
            <person name="Cantu D."/>
        </authorList>
    </citation>
    <scope>NUCLEOTIDE SEQUENCE [LARGE SCALE GENOMIC DNA]</scope>
    <source>
        <strain evidence="3">c</strain>
    </source>
</reference>
<evidence type="ECO:0000313" key="2">
    <source>
        <dbReference type="EMBL" id="KHJ34775.1"/>
    </source>
</evidence>
<name>A0A0B1PBS6_UNCNE</name>
<dbReference type="AlphaFoldDB" id="A0A0B1PBS6"/>
<dbReference type="HOGENOM" id="CLU_649229_0_0_1"/>
<dbReference type="Proteomes" id="UP000030854">
    <property type="component" value="Unassembled WGS sequence"/>
</dbReference>
<accession>A0A0B1PBS6</accession>
<dbReference type="InterPro" id="IPR036691">
    <property type="entry name" value="Endo/exonu/phosph_ase_sf"/>
</dbReference>
<feature type="compositionally biased region" description="Basic and acidic residues" evidence="1">
    <location>
        <begin position="19"/>
        <end position="33"/>
    </location>
</feature>
<dbReference type="EMBL" id="JNVN01000702">
    <property type="protein sequence ID" value="KHJ34775.1"/>
    <property type="molecule type" value="Genomic_DNA"/>
</dbReference>
<evidence type="ECO:0000313" key="3">
    <source>
        <dbReference type="Proteomes" id="UP000030854"/>
    </source>
</evidence>
<dbReference type="Gene3D" id="3.60.10.10">
    <property type="entry name" value="Endonuclease/exonuclease/phosphatase"/>
    <property type="match status" value="1"/>
</dbReference>
<organism evidence="2 3">
    <name type="scientific">Uncinula necator</name>
    <name type="common">Grape powdery mildew</name>
    <dbReference type="NCBI Taxonomy" id="52586"/>
    <lineage>
        <taxon>Eukaryota</taxon>
        <taxon>Fungi</taxon>
        <taxon>Dikarya</taxon>
        <taxon>Ascomycota</taxon>
        <taxon>Pezizomycotina</taxon>
        <taxon>Leotiomycetes</taxon>
        <taxon>Erysiphales</taxon>
        <taxon>Erysiphaceae</taxon>
        <taxon>Erysiphe</taxon>
    </lineage>
</organism>